<dbReference type="PANTHER" id="PTHR11472:SF34">
    <property type="entry name" value="REGULATOR OF TELOMERE ELONGATION HELICASE 1"/>
    <property type="match status" value="1"/>
</dbReference>
<dbReference type="PANTHER" id="PTHR11472">
    <property type="entry name" value="DNA REPAIR DEAD HELICASE RAD3/XP-D SUBFAMILY MEMBER"/>
    <property type="match status" value="1"/>
</dbReference>
<dbReference type="InterPro" id="IPR014013">
    <property type="entry name" value="Helic_SF1/SF2_ATP-bd_DinG/Rad3"/>
</dbReference>
<dbReference type="InParanoid" id="A0A078AP04"/>
<dbReference type="GO" id="GO:0003677">
    <property type="term" value="F:DNA binding"/>
    <property type="evidence" value="ECO:0007669"/>
    <property type="project" value="InterPro"/>
</dbReference>
<dbReference type="Proteomes" id="UP000039865">
    <property type="component" value="Unassembled WGS sequence"/>
</dbReference>
<dbReference type="InterPro" id="IPR045028">
    <property type="entry name" value="DinG/Rad3-like"/>
</dbReference>
<dbReference type="PROSITE" id="PS51193">
    <property type="entry name" value="HELICASE_ATP_BIND_2"/>
    <property type="match status" value="1"/>
</dbReference>
<dbReference type="SUPFAM" id="SSF52540">
    <property type="entry name" value="P-loop containing nucleoside triphosphate hydrolases"/>
    <property type="match status" value="1"/>
</dbReference>
<evidence type="ECO:0000256" key="3">
    <source>
        <dbReference type="ARBA" id="ARBA00022840"/>
    </source>
</evidence>
<dbReference type="Gene3D" id="3.40.50.300">
    <property type="entry name" value="P-loop containing nucleotide triphosphate hydrolases"/>
    <property type="match status" value="1"/>
</dbReference>
<keyword evidence="2" id="KW-0378">Hydrolase</keyword>
<sequence>MEALVTGQNALLESPTGTGKTLALLCSCSSWLKEARSKWYNENQKKIQEYDMKQCFDMDNLSKSTKKQESQSFILKLLPQDQEINYAATMKLIKMNTLEQFKSDSEIDQLMNKIQEIEELEQGASSCSYYEKAKDKNTYKVFENLTISELANKGQDIKFCPFFSQKVFIHEADIILIPYNYLVMPQILGSKGIELENSIIIIDEGHNIGKSVEEMSSFEFTLDLLQRCSDELQNFKGYIPLFLENTYFEVQSQIQEIQYKIFNLESDQLELLRSRNKKQGQEGFIQIDLDKLAEFLGMNSTQNNNDSRHSSCFKQMIFQGQNEQTRVILKFEEQQQKVFEIIKYIMSCKRAKLDDIYNYQTEKENKK</sequence>
<accession>A0A078AP04</accession>
<reference evidence="5 6" key="1">
    <citation type="submission" date="2014-06" db="EMBL/GenBank/DDBJ databases">
        <authorList>
            <person name="Swart Estienne"/>
        </authorList>
    </citation>
    <scope>NUCLEOTIDE SEQUENCE [LARGE SCALE GENOMIC DNA]</scope>
    <source>
        <strain evidence="5 6">130c</strain>
    </source>
</reference>
<evidence type="ECO:0000256" key="2">
    <source>
        <dbReference type="ARBA" id="ARBA00022801"/>
    </source>
</evidence>
<keyword evidence="6" id="KW-1185">Reference proteome</keyword>
<organism evidence="5 6">
    <name type="scientific">Stylonychia lemnae</name>
    <name type="common">Ciliate</name>
    <dbReference type="NCBI Taxonomy" id="5949"/>
    <lineage>
        <taxon>Eukaryota</taxon>
        <taxon>Sar</taxon>
        <taxon>Alveolata</taxon>
        <taxon>Ciliophora</taxon>
        <taxon>Intramacronucleata</taxon>
        <taxon>Spirotrichea</taxon>
        <taxon>Stichotrichia</taxon>
        <taxon>Sporadotrichida</taxon>
        <taxon>Oxytrichidae</taxon>
        <taxon>Stylonychinae</taxon>
        <taxon>Stylonychia</taxon>
    </lineage>
</organism>
<dbReference type="InterPro" id="IPR027417">
    <property type="entry name" value="P-loop_NTPase"/>
</dbReference>
<evidence type="ECO:0000313" key="5">
    <source>
        <dbReference type="EMBL" id="CDW83661.1"/>
    </source>
</evidence>
<keyword evidence="1" id="KW-0547">Nucleotide-binding</keyword>
<dbReference type="GO" id="GO:0016818">
    <property type="term" value="F:hydrolase activity, acting on acid anhydrides, in phosphorus-containing anhydrides"/>
    <property type="evidence" value="ECO:0007669"/>
    <property type="project" value="InterPro"/>
</dbReference>
<dbReference type="AlphaFoldDB" id="A0A078AP04"/>
<dbReference type="SMART" id="SM00488">
    <property type="entry name" value="DEXDc2"/>
    <property type="match status" value="1"/>
</dbReference>
<dbReference type="GO" id="GO:0003678">
    <property type="term" value="F:DNA helicase activity"/>
    <property type="evidence" value="ECO:0007669"/>
    <property type="project" value="InterPro"/>
</dbReference>
<dbReference type="InterPro" id="IPR010614">
    <property type="entry name" value="RAD3-like_helicase_DEAD"/>
</dbReference>
<keyword evidence="3" id="KW-0067">ATP-binding</keyword>
<keyword evidence="5" id="KW-0347">Helicase</keyword>
<dbReference type="InterPro" id="IPR006554">
    <property type="entry name" value="Helicase-like_DEXD_c2"/>
</dbReference>
<protein>
    <submittedName>
        <fullName evidence="5">Regulator of telomere elongation helicase 1 homolog</fullName>
    </submittedName>
</protein>
<feature type="domain" description="Helicase ATP-binding" evidence="4">
    <location>
        <begin position="1"/>
        <end position="260"/>
    </location>
</feature>
<evidence type="ECO:0000256" key="1">
    <source>
        <dbReference type="ARBA" id="ARBA00022741"/>
    </source>
</evidence>
<dbReference type="GO" id="GO:0005524">
    <property type="term" value="F:ATP binding"/>
    <property type="evidence" value="ECO:0007669"/>
    <property type="project" value="UniProtKB-KW"/>
</dbReference>
<proteinExistence type="predicted"/>
<dbReference type="Pfam" id="PF06733">
    <property type="entry name" value="DEAD_2"/>
    <property type="match status" value="1"/>
</dbReference>
<dbReference type="EMBL" id="CCKQ01012056">
    <property type="protein sequence ID" value="CDW83661.1"/>
    <property type="molecule type" value="Genomic_DNA"/>
</dbReference>
<evidence type="ECO:0000313" key="6">
    <source>
        <dbReference type="Proteomes" id="UP000039865"/>
    </source>
</evidence>
<name>A0A078AP04_STYLE</name>
<gene>
    <name evidence="5" type="primary">Contig19681.g20868</name>
    <name evidence="5" type="ORF">STYLEM_12709</name>
</gene>
<evidence type="ECO:0000259" key="4">
    <source>
        <dbReference type="PROSITE" id="PS51193"/>
    </source>
</evidence>
<dbReference type="OrthoDB" id="297351at2759"/>